<dbReference type="RefSeq" id="WP_147826102.1">
    <property type="nucleotide sequence ID" value="NZ_BAAARG010000003.1"/>
</dbReference>
<dbReference type="OrthoDB" id="3175637at2"/>
<keyword evidence="7" id="KW-1185">Reference proteome</keyword>
<evidence type="ECO:0000313" key="6">
    <source>
        <dbReference type="EMBL" id="TXK04046.1"/>
    </source>
</evidence>
<dbReference type="PANTHER" id="PTHR12128">
    <property type="entry name" value="DIHYDRODIPICOLINATE SYNTHASE"/>
    <property type="match status" value="1"/>
</dbReference>
<gene>
    <name evidence="6" type="ORF">FVP60_09750</name>
</gene>
<proteinExistence type="inferred from homology"/>
<dbReference type="SUPFAM" id="SSF51569">
    <property type="entry name" value="Aldolase"/>
    <property type="match status" value="1"/>
</dbReference>
<dbReference type="AlphaFoldDB" id="A0A5C8HL78"/>
<organism evidence="6 7">
    <name type="scientific">Microbacterium mitrae</name>
    <dbReference type="NCBI Taxonomy" id="664640"/>
    <lineage>
        <taxon>Bacteria</taxon>
        <taxon>Bacillati</taxon>
        <taxon>Actinomycetota</taxon>
        <taxon>Actinomycetes</taxon>
        <taxon>Micrococcales</taxon>
        <taxon>Microbacteriaceae</taxon>
        <taxon>Microbacterium</taxon>
    </lineage>
</organism>
<dbReference type="PRINTS" id="PR00146">
    <property type="entry name" value="DHPICSNTHASE"/>
</dbReference>
<dbReference type="Pfam" id="PF00701">
    <property type="entry name" value="DHDPS"/>
    <property type="match status" value="1"/>
</dbReference>
<evidence type="ECO:0000256" key="2">
    <source>
        <dbReference type="ARBA" id="ARBA00023239"/>
    </source>
</evidence>
<feature type="active site" description="Schiff-base intermediate with substrate" evidence="4">
    <location>
        <position position="163"/>
    </location>
</feature>
<keyword evidence="2 3" id="KW-0456">Lyase</keyword>
<feature type="binding site" evidence="5">
    <location>
        <position position="205"/>
    </location>
    <ligand>
        <name>pyruvate</name>
        <dbReference type="ChEBI" id="CHEBI:15361"/>
    </ligand>
</feature>
<feature type="active site" description="Proton donor/acceptor" evidence="4">
    <location>
        <position position="135"/>
    </location>
</feature>
<dbReference type="Proteomes" id="UP000321196">
    <property type="component" value="Unassembled WGS sequence"/>
</dbReference>
<dbReference type="EMBL" id="VRSW01000003">
    <property type="protein sequence ID" value="TXK04046.1"/>
    <property type="molecule type" value="Genomic_DNA"/>
</dbReference>
<comment type="caution">
    <text evidence="6">The sequence shown here is derived from an EMBL/GenBank/DDBJ whole genome shotgun (WGS) entry which is preliminary data.</text>
</comment>
<dbReference type="PANTHER" id="PTHR12128:SF66">
    <property type="entry name" value="4-HYDROXY-2-OXOGLUTARATE ALDOLASE, MITOCHONDRIAL"/>
    <property type="match status" value="1"/>
</dbReference>
<dbReference type="Gene3D" id="3.20.20.70">
    <property type="entry name" value="Aldolase class I"/>
    <property type="match status" value="1"/>
</dbReference>
<sequence>MTRRDILTAIPTAFAADGSLDADGTRAIFQYVAQSGNEGAFVLGTTGEFPSINEDEFRTVVELALAELSPVTSVVVHVGAPSAYQAVRLVNIAREAGATRYAALTPYYMASSDDAIFAYFEQVAAAVGDGDLFVYNYPKRSGNHVSPELMARLATIPAVVGAKVSELTLDDIRAYRAATPADFIIYTGADRDLIAAGEAGAQGVVSGVSSVVPKPFRALIAAAESGDAEQIAAAQADVDDVVATIGGDMPRMKAAYRAMGITDSTCRMALDEPTDAALAQIDRIVATYV</sequence>
<evidence type="ECO:0000256" key="4">
    <source>
        <dbReference type="PIRSR" id="PIRSR001365-1"/>
    </source>
</evidence>
<dbReference type="SMART" id="SM01130">
    <property type="entry name" value="DHDPS"/>
    <property type="match status" value="1"/>
</dbReference>
<dbReference type="InterPro" id="IPR013785">
    <property type="entry name" value="Aldolase_TIM"/>
</dbReference>
<evidence type="ECO:0000313" key="7">
    <source>
        <dbReference type="Proteomes" id="UP000321196"/>
    </source>
</evidence>
<evidence type="ECO:0000256" key="5">
    <source>
        <dbReference type="PIRSR" id="PIRSR001365-2"/>
    </source>
</evidence>
<accession>A0A5C8HL78</accession>
<comment type="similarity">
    <text evidence="1 3">Belongs to the DapA family.</text>
</comment>
<reference evidence="6 7" key="1">
    <citation type="submission" date="2019-08" db="EMBL/GenBank/DDBJ databases">
        <authorList>
            <person name="Dong K."/>
        </authorList>
    </citation>
    <scope>NUCLEOTIDE SEQUENCE [LARGE SCALE GENOMIC DNA]</scope>
    <source>
        <strain evidence="6 7">M4-8</strain>
    </source>
</reference>
<feature type="binding site" evidence="5">
    <location>
        <position position="46"/>
    </location>
    <ligand>
        <name>pyruvate</name>
        <dbReference type="ChEBI" id="CHEBI:15361"/>
    </ligand>
</feature>
<dbReference type="InterPro" id="IPR002220">
    <property type="entry name" value="DapA-like"/>
</dbReference>
<protein>
    <submittedName>
        <fullName evidence="6">Dihydrodipicolinate synthase family protein</fullName>
    </submittedName>
</protein>
<dbReference type="GO" id="GO:0008840">
    <property type="term" value="F:4-hydroxy-tetrahydrodipicolinate synthase activity"/>
    <property type="evidence" value="ECO:0007669"/>
    <property type="project" value="TreeGrafter"/>
</dbReference>
<evidence type="ECO:0000256" key="1">
    <source>
        <dbReference type="ARBA" id="ARBA00007592"/>
    </source>
</evidence>
<evidence type="ECO:0000256" key="3">
    <source>
        <dbReference type="PIRNR" id="PIRNR001365"/>
    </source>
</evidence>
<name>A0A5C8HL78_9MICO</name>
<dbReference type="PIRSF" id="PIRSF001365">
    <property type="entry name" value="DHDPS"/>
    <property type="match status" value="1"/>
</dbReference>
<dbReference type="CDD" id="cd00408">
    <property type="entry name" value="DHDPS-like"/>
    <property type="match status" value="1"/>
</dbReference>